<dbReference type="Pfam" id="PF06439">
    <property type="entry name" value="3keto-disac_hyd"/>
    <property type="match status" value="1"/>
</dbReference>
<evidence type="ECO:0000313" key="2">
    <source>
        <dbReference type="EMBL" id="GAA3883191.1"/>
    </source>
</evidence>
<dbReference type="PROSITE" id="PS51704">
    <property type="entry name" value="GP_PDE"/>
    <property type="match status" value="1"/>
</dbReference>
<dbReference type="Gene3D" id="3.20.20.190">
    <property type="entry name" value="Phosphatidylinositol (PI) phosphodiesterase"/>
    <property type="match status" value="1"/>
</dbReference>
<evidence type="ECO:0000259" key="1">
    <source>
        <dbReference type="PROSITE" id="PS51704"/>
    </source>
</evidence>
<comment type="caution">
    <text evidence="2">The sequence shown here is derived from an EMBL/GenBank/DDBJ whole genome shotgun (WGS) entry which is preliminary data.</text>
</comment>
<dbReference type="SUPFAM" id="SSF51695">
    <property type="entry name" value="PLC-like phosphodiesterases"/>
    <property type="match status" value="1"/>
</dbReference>
<dbReference type="InterPro" id="IPR017946">
    <property type="entry name" value="PLC-like_Pdiesterase_TIM-brl"/>
</dbReference>
<dbReference type="Gene3D" id="2.60.120.560">
    <property type="entry name" value="Exo-inulinase, domain 1"/>
    <property type="match status" value="1"/>
</dbReference>
<reference evidence="3" key="1">
    <citation type="journal article" date="2019" name="Int. J. Syst. Evol. Microbiol.">
        <title>The Global Catalogue of Microorganisms (GCM) 10K type strain sequencing project: providing services to taxonomists for standard genome sequencing and annotation.</title>
        <authorList>
            <consortium name="The Broad Institute Genomics Platform"/>
            <consortium name="The Broad Institute Genome Sequencing Center for Infectious Disease"/>
            <person name="Wu L."/>
            <person name="Ma J."/>
        </authorList>
    </citation>
    <scope>NUCLEOTIDE SEQUENCE [LARGE SCALE GENOMIC DNA]</scope>
    <source>
        <strain evidence="3">JCM 17021</strain>
    </source>
</reference>
<dbReference type="PANTHER" id="PTHR46211">
    <property type="entry name" value="GLYCEROPHOSPHORYL DIESTER PHOSPHODIESTERASE"/>
    <property type="match status" value="1"/>
</dbReference>
<keyword evidence="3" id="KW-1185">Reference proteome</keyword>
<accession>A0ABP7KMZ9</accession>
<dbReference type="InterPro" id="IPR010496">
    <property type="entry name" value="AL/BT2_dom"/>
</dbReference>
<protein>
    <recommendedName>
        <fullName evidence="1">GP-PDE domain-containing protein</fullName>
    </recommendedName>
</protein>
<dbReference type="RefSeq" id="WP_345067527.1">
    <property type="nucleotide sequence ID" value="NZ_BAABCN010000008.1"/>
</dbReference>
<dbReference type="InterPro" id="IPR030395">
    <property type="entry name" value="GP_PDE_dom"/>
</dbReference>
<dbReference type="EMBL" id="BAABCN010000008">
    <property type="protein sequence ID" value="GAA3883191.1"/>
    <property type="molecule type" value="Genomic_DNA"/>
</dbReference>
<dbReference type="Pfam" id="PF03009">
    <property type="entry name" value="GDPD"/>
    <property type="match status" value="1"/>
</dbReference>
<organism evidence="2 3">
    <name type="scientific">Leifsonia kafniensis</name>
    <dbReference type="NCBI Taxonomy" id="475957"/>
    <lineage>
        <taxon>Bacteria</taxon>
        <taxon>Bacillati</taxon>
        <taxon>Actinomycetota</taxon>
        <taxon>Actinomycetes</taxon>
        <taxon>Micrococcales</taxon>
        <taxon>Microbacteriaceae</taxon>
        <taxon>Leifsonia</taxon>
    </lineage>
</organism>
<evidence type="ECO:0000313" key="3">
    <source>
        <dbReference type="Proteomes" id="UP001501803"/>
    </source>
</evidence>
<feature type="domain" description="GP-PDE" evidence="1">
    <location>
        <begin position="235"/>
        <end position="471"/>
    </location>
</feature>
<gene>
    <name evidence="2" type="ORF">GCM10022381_26760</name>
</gene>
<sequence length="653" mass="67697">MRSFSKARIAGGAGAVVTAIGVLVSAVGVVPAVAEEAPADRVVLSEDFSGSALPEGWTSVGGDWRVENGRLVGSATAGQARLTFGEHQKNYRFEATVRFESIANSARWQALGLDMPADGSVPWQHAAMRSGTTSSNGIEFARKTAQNTWNVTDAAAGPTDAGVGTDVRVAIEVYGNTGRWYFNDQLVLETKQLARTADGIFGLVVDGATVSYDDIVITELDPLPPIEMVAPGDTGIVIAHRGNSSLAPENTMPAFVSAARSGADYIEIDIYPTADGVPVVIHDGTVDRTTDGSGSVTAMTLEQLRTLDAGSWFAESFTGTRIPTLEEVLAFAQTSGSKILVEYKGLWSPEHSKTTTDLIAQYGVGEQIFAQSFDINTLVNVGAADPALPLGYLVGDFPADAVAVAEQYSLDAINPGAGAVLAHPETLNALNEAGYGVFPYTIDDAATWASLTALGVEGIITNRPDRLAGWNSSYNNGGRPGEEVPEAGENEQLIGVDVATDAVTPSGEFTWRFSSGGAVSLGEAAVLGDALYAQGAINPILVTDTRRYPASTWQLAAQVSDFVAGDKAISAANLGWSPRVDVAGAGAVAGPAVASGFGGIGAGLSELAVLGESANDEYKGVESAQLGAALDLRIPLDQNSGSYSSTLTITAVQ</sequence>
<proteinExistence type="predicted"/>
<dbReference type="Proteomes" id="UP001501803">
    <property type="component" value="Unassembled WGS sequence"/>
</dbReference>
<name>A0ABP7KMZ9_9MICO</name>
<dbReference type="PROSITE" id="PS50007">
    <property type="entry name" value="PIPLC_X_DOMAIN"/>
    <property type="match status" value="1"/>
</dbReference>
<dbReference type="PANTHER" id="PTHR46211:SF1">
    <property type="entry name" value="GLYCEROPHOSPHODIESTER PHOSPHODIESTERASE, CYTOPLASMIC"/>
    <property type="match status" value="1"/>
</dbReference>